<dbReference type="EMBL" id="GBRH01197475">
    <property type="protein sequence ID" value="JAE00421.1"/>
    <property type="molecule type" value="Transcribed_RNA"/>
</dbReference>
<accession>A0A0A9ERA7</accession>
<sequence>MVRLSRSLHLCEMNGPSRTDTSAPAPSSLVALEAMTRTTL</sequence>
<reference evidence="1" key="2">
    <citation type="journal article" date="2015" name="Data Brief">
        <title>Shoot transcriptome of the giant reed, Arundo donax.</title>
        <authorList>
            <person name="Barrero R.A."/>
            <person name="Guerrero F.D."/>
            <person name="Moolhuijzen P."/>
            <person name="Goolsby J.A."/>
            <person name="Tidwell J."/>
            <person name="Bellgard S.E."/>
            <person name="Bellgard M.I."/>
        </authorList>
    </citation>
    <scope>NUCLEOTIDE SEQUENCE</scope>
    <source>
        <tissue evidence="1">Shoot tissue taken approximately 20 cm above the soil surface</tissue>
    </source>
</reference>
<organism evidence="1">
    <name type="scientific">Arundo donax</name>
    <name type="common">Giant reed</name>
    <name type="synonym">Donax arundinaceus</name>
    <dbReference type="NCBI Taxonomy" id="35708"/>
    <lineage>
        <taxon>Eukaryota</taxon>
        <taxon>Viridiplantae</taxon>
        <taxon>Streptophyta</taxon>
        <taxon>Embryophyta</taxon>
        <taxon>Tracheophyta</taxon>
        <taxon>Spermatophyta</taxon>
        <taxon>Magnoliopsida</taxon>
        <taxon>Liliopsida</taxon>
        <taxon>Poales</taxon>
        <taxon>Poaceae</taxon>
        <taxon>PACMAD clade</taxon>
        <taxon>Arundinoideae</taxon>
        <taxon>Arundineae</taxon>
        <taxon>Arundo</taxon>
    </lineage>
</organism>
<protein>
    <submittedName>
        <fullName evidence="1">Uncharacterized protein</fullName>
    </submittedName>
</protein>
<dbReference type="AlphaFoldDB" id="A0A0A9ERA7"/>
<reference evidence="1" key="1">
    <citation type="submission" date="2014-09" db="EMBL/GenBank/DDBJ databases">
        <authorList>
            <person name="Magalhaes I.L.F."/>
            <person name="Oliveira U."/>
            <person name="Santos F.R."/>
            <person name="Vidigal T.H.D.A."/>
            <person name="Brescovit A.D."/>
            <person name="Santos A.J."/>
        </authorList>
    </citation>
    <scope>NUCLEOTIDE SEQUENCE</scope>
    <source>
        <tissue evidence="1">Shoot tissue taken approximately 20 cm above the soil surface</tissue>
    </source>
</reference>
<proteinExistence type="predicted"/>
<name>A0A0A9ERA7_ARUDO</name>
<evidence type="ECO:0000313" key="1">
    <source>
        <dbReference type="EMBL" id="JAE00421.1"/>
    </source>
</evidence>